<gene>
    <name evidence="1" type="ORF">C1H46_025227</name>
</gene>
<accession>A0A540LRU9</accession>
<dbReference type="Gene3D" id="2.40.70.10">
    <property type="entry name" value="Acid Proteases"/>
    <property type="match status" value="1"/>
</dbReference>
<evidence type="ECO:0000313" key="1">
    <source>
        <dbReference type="EMBL" id="TQD89234.1"/>
    </source>
</evidence>
<keyword evidence="2" id="KW-1185">Reference proteome</keyword>
<dbReference type="Pfam" id="PF08284">
    <property type="entry name" value="RVP_2"/>
    <property type="match status" value="1"/>
</dbReference>
<dbReference type="EMBL" id="VIEB01000486">
    <property type="protein sequence ID" value="TQD89234.1"/>
    <property type="molecule type" value="Genomic_DNA"/>
</dbReference>
<protein>
    <submittedName>
        <fullName evidence="1">Uncharacterized protein</fullName>
    </submittedName>
</protein>
<evidence type="ECO:0000313" key="2">
    <source>
        <dbReference type="Proteomes" id="UP000315295"/>
    </source>
</evidence>
<proteinExistence type="predicted"/>
<dbReference type="InterPro" id="IPR021109">
    <property type="entry name" value="Peptidase_aspartic_dom_sf"/>
</dbReference>
<comment type="caution">
    <text evidence="1">The sequence shown here is derived from an EMBL/GenBank/DDBJ whole genome shotgun (WGS) entry which is preliminary data.</text>
</comment>
<sequence>MVEEVVMPANLIPLDIVDFDVILGTDWLHYNRANMDCYGKSVTFHCLGLSEVTFVSEQSGVRHAVISVVRAKRLLSKGCQGYLAHMVLQDRTPSIVDDVRVVDIFLMCFQSDLPGLPPDRDVVFTIELSPSTDFML</sequence>
<dbReference type="Proteomes" id="UP000315295">
    <property type="component" value="Unassembled WGS sequence"/>
</dbReference>
<dbReference type="AlphaFoldDB" id="A0A540LRU9"/>
<organism evidence="1 2">
    <name type="scientific">Malus baccata</name>
    <name type="common">Siberian crab apple</name>
    <name type="synonym">Pyrus baccata</name>
    <dbReference type="NCBI Taxonomy" id="106549"/>
    <lineage>
        <taxon>Eukaryota</taxon>
        <taxon>Viridiplantae</taxon>
        <taxon>Streptophyta</taxon>
        <taxon>Embryophyta</taxon>
        <taxon>Tracheophyta</taxon>
        <taxon>Spermatophyta</taxon>
        <taxon>Magnoliopsida</taxon>
        <taxon>eudicotyledons</taxon>
        <taxon>Gunneridae</taxon>
        <taxon>Pentapetalae</taxon>
        <taxon>rosids</taxon>
        <taxon>fabids</taxon>
        <taxon>Rosales</taxon>
        <taxon>Rosaceae</taxon>
        <taxon>Amygdaloideae</taxon>
        <taxon>Maleae</taxon>
        <taxon>Malus</taxon>
    </lineage>
</organism>
<name>A0A540LRU9_MALBA</name>
<reference evidence="1 2" key="1">
    <citation type="journal article" date="2019" name="G3 (Bethesda)">
        <title>Sequencing of a Wild Apple (Malus baccata) Genome Unravels the Differences Between Cultivated and Wild Apple Species Regarding Disease Resistance and Cold Tolerance.</title>
        <authorList>
            <person name="Chen X."/>
        </authorList>
    </citation>
    <scope>NUCLEOTIDE SEQUENCE [LARGE SCALE GENOMIC DNA]</scope>
    <source>
        <strain evidence="2">cv. Shandingzi</strain>
        <tissue evidence="1">Leaves</tissue>
    </source>
</reference>